<comment type="caution">
    <text evidence="3">The sequence shown here is derived from an EMBL/GenBank/DDBJ whole genome shotgun (WGS) entry which is preliminary data.</text>
</comment>
<accession>A0ABV7D7G1</accession>
<gene>
    <name evidence="3" type="ORF">ACFOKA_12920</name>
</gene>
<sequence>MRNMTKGITGIMVAGLFALSGAAIALDENVYYVYCHDENKQIGHDSHDEAEAQHEAELHAEETGHQTEVKHH</sequence>
<evidence type="ECO:0000256" key="2">
    <source>
        <dbReference type="SAM" id="SignalP"/>
    </source>
</evidence>
<evidence type="ECO:0000313" key="4">
    <source>
        <dbReference type="Proteomes" id="UP001595444"/>
    </source>
</evidence>
<evidence type="ECO:0008006" key="5">
    <source>
        <dbReference type="Google" id="ProtNLM"/>
    </source>
</evidence>
<name>A0ABV7D7G1_9PROT</name>
<dbReference type="EMBL" id="JBHRSL010000010">
    <property type="protein sequence ID" value="MFC3052810.1"/>
    <property type="molecule type" value="Genomic_DNA"/>
</dbReference>
<evidence type="ECO:0000256" key="1">
    <source>
        <dbReference type="SAM" id="MobiDB-lite"/>
    </source>
</evidence>
<protein>
    <recommendedName>
        <fullName evidence="5">Cobalt transporter</fullName>
    </recommendedName>
</protein>
<organism evidence="3 4">
    <name type="scientific">Kordiimonas pumila</name>
    <dbReference type="NCBI Taxonomy" id="2161677"/>
    <lineage>
        <taxon>Bacteria</taxon>
        <taxon>Pseudomonadati</taxon>
        <taxon>Pseudomonadota</taxon>
        <taxon>Alphaproteobacteria</taxon>
        <taxon>Kordiimonadales</taxon>
        <taxon>Kordiimonadaceae</taxon>
        <taxon>Kordiimonas</taxon>
    </lineage>
</organism>
<reference evidence="4" key="1">
    <citation type="journal article" date="2019" name="Int. J. Syst. Evol. Microbiol.">
        <title>The Global Catalogue of Microorganisms (GCM) 10K type strain sequencing project: providing services to taxonomists for standard genome sequencing and annotation.</title>
        <authorList>
            <consortium name="The Broad Institute Genomics Platform"/>
            <consortium name="The Broad Institute Genome Sequencing Center for Infectious Disease"/>
            <person name="Wu L."/>
            <person name="Ma J."/>
        </authorList>
    </citation>
    <scope>NUCLEOTIDE SEQUENCE [LARGE SCALE GENOMIC DNA]</scope>
    <source>
        <strain evidence="4">KCTC 62164</strain>
    </source>
</reference>
<evidence type="ECO:0000313" key="3">
    <source>
        <dbReference type="EMBL" id="MFC3052810.1"/>
    </source>
</evidence>
<feature type="chain" id="PRO_5045612670" description="Cobalt transporter" evidence="2">
    <location>
        <begin position="26"/>
        <end position="72"/>
    </location>
</feature>
<keyword evidence="2" id="KW-0732">Signal</keyword>
<dbReference type="RefSeq" id="WP_194213544.1">
    <property type="nucleotide sequence ID" value="NZ_CP061205.1"/>
</dbReference>
<dbReference type="Proteomes" id="UP001595444">
    <property type="component" value="Unassembled WGS sequence"/>
</dbReference>
<keyword evidence="4" id="KW-1185">Reference proteome</keyword>
<feature type="signal peptide" evidence="2">
    <location>
        <begin position="1"/>
        <end position="25"/>
    </location>
</feature>
<feature type="region of interest" description="Disordered" evidence="1">
    <location>
        <begin position="43"/>
        <end position="72"/>
    </location>
</feature>
<proteinExistence type="predicted"/>